<keyword evidence="1" id="KW-1133">Transmembrane helix</keyword>
<dbReference type="EMBL" id="LGSI01000035">
    <property type="protein sequence ID" value="OCR25255.1"/>
    <property type="molecule type" value="Genomic_DNA"/>
</dbReference>
<proteinExistence type="predicted"/>
<evidence type="ECO:0008006" key="4">
    <source>
        <dbReference type="Google" id="ProtNLM"/>
    </source>
</evidence>
<dbReference type="AlphaFoldDB" id="A0A1C7ZAN1"/>
<keyword evidence="1" id="KW-0472">Membrane</keyword>
<comment type="caution">
    <text evidence="2">The sequence shown here is derived from an EMBL/GenBank/DDBJ whole genome shotgun (WGS) entry which is preliminary data.</text>
</comment>
<feature type="transmembrane region" description="Helical" evidence="1">
    <location>
        <begin position="7"/>
        <end position="29"/>
    </location>
</feature>
<dbReference type="Proteomes" id="UP000093104">
    <property type="component" value="Unassembled WGS sequence"/>
</dbReference>
<keyword evidence="1" id="KW-0812">Transmembrane</keyword>
<sequence>MVKTIGSYLRISVFSVYSFIVTTFIIRSMSKTATEGTFTTGIYYIFLMFLLLSLSTLFYAYRESEAELDRFKATYQSFKTRYDDLLSNSDRDRILQNDTDFKRDCEYIKRSRRRALILWISTLGAVFAFVSLIKLLNYLNNASPLNIRHVFSIFFEHALRQYAA</sequence>
<feature type="transmembrane region" description="Helical" evidence="1">
    <location>
        <begin position="41"/>
        <end position="61"/>
    </location>
</feature>
<reference evidence="2 3" key="1">
    <citation type="submission" date="2015-07" db="EMBL/GenBank/DDBJ databases">
        <title>Draft genome sequence of a diazotrophic, plant growth-promoting rhizobacterium of the Pseudomonas syringae complex.</title>
        <authorList>
            <person name="Patten C.L."/>
            <person name="Jeong H."/>
        </authorList>
    </citation>
    <scope>NUCLEOTIDE SEQUENCE [LARGE SCALE GENOMIC DNA]</scope>
    <source>
        <strain evidence="2 3">GR12-2</strain>
    </source>
</reference>
<feature type="transmembrane region" description="Helical" evidence="1">
    <location>
        <begin position="116"/>
        <end position="136"/>
    </location>
</feature>
<dbReference type="PATRIC" id="fig|317.243.peg.1133"/>
<evidence type="ECO:0000313" key="2">
    <source>
        <dbReference type="EMBL" id="OCR25255.1"/>
    </source>
</evidence>
<evidence type="ECO:0000313" key="3">
    <source>
        <dbReference type="Proteomes" id="UP000093104"/>
    </source>
</evidence>
<protein>
    <recommendedName>
        <fullName evidence="4">SMODS and SLOG-associating 2TM effector domain-containing protein</fullName>
    </recommendedName>
</protein>
<name>A0A1C7ZAN1_PSESX</name>
<accession>A0A1C7ZAN1</accession>
<gene>
    <name evidence="2" type="ORF">AFK24_09295</name>
</gene>
<organism evidence="2 3">
    <name type="scientific">Pseudomonas syringae</name>
    <dbReference type="NCBI Taxonomy" id="317"/>
    <lineage>
        <taxon>Bacteria</taxon>
        <taxon>Pseudomonadati</taxon>
        <taxon>Pseudomonadota</taxon>
        <taxon>Gammaproteobacteria</taxon>
        <taxon>Pseudomonadales</taxon>
        <taxon>Pseudomonadaceae</taxon>
        <taxon>Pseudomonas</taxon>
    </lineage>
</organism>
<evidence type="ECO:0000256" key="1">
    <source>
        <dbReference type="SAM" id="Phobius"/>
    </source>
</evidence>